<dbReference type="CDD" id="cd00167">
    <property type="entry name" value="SANT"/>
    <property type="match status" value="1"/>
</dbReference>
<feature type="compositionally biased region" description="Basic and acidic residues" evidence="1">
    <location>
        <begin position="180"/>
        <end position="194"/>
    </location>
</feature>
<feature type="compositionally biased region" description="Polar residues" evidence="1">
    <location>
        <begin position="1"/>
        <end position="17"/>
    </location>
</feature>
<dbReference type="AlphaFoldDB" id="A0A183BCA5"/>
<dbReference type="Pfam" id="PF15963">
    <property type="entry name" value="Myb_DNA-bind_7"/>
    <property type="match status" value="1"/>
</dbReference>
<name>A0A183BCA5_9TREM</name>
<dbReference type="InterPro" id="IPR009057">
    <property type="entry name" value="Homeodomain-like_sf"/>
</dbReference>
<dbReference type="GO" id="GO:0000126">
    <property type="term" value="C:transcription factor TFIIIB complex"/>
    <property type="evidence" value="ECO:0007669"/>
    <property type="project" value="TreeGrafter"/>
</dbReference>
<proteinExistence type="predicted"/>
<dbReference type="InterPro" id="IPR001005">
    <property type="entry name" value="SANT/Myb"/>
</dbReference>
<dbReference type="WBParaSite" id="ECPE_0001688301-mRNA-1">
    <property type="protein sequence ID" value="ECPE_0001688301-mRNA-1"/>
    <property type="gene ID" value="ECPE_0001688301"/>
</dbReference>
<dbReference type="SMART" id="SM00717">
    <property type="entry name" value="SANT"/>
    <property type="match status" value="1"/>
</dbReference>
<sequence length="213" mass="24553">LKTERSSQSPVKPSTGTDGLDLLAPQLRLDADGNIVLDETSLVVSVPETARDDTNVRHVSEETGLLNVDYYSFRNPPPRRGQRWRPQETVRFYRALSMFGRDFYLMAAMFPNRSRAELKVQTCRKFKKESHSNPYLVNQALRNRRGYDLTALIPLSDTEDEVELKEPSTEQPKRKRGRKPRDPNGPKRKERSVESIETQVETVRTFRTSDSEL</sequence>
<evidence type="ECO:0000256" key="1">
    <source>
        <dbReference type="SAM" id="MobiDB-lite"/>
    </source>
</evidence>
<protein>
    <submittedName>
        <fullName evidence="3">SANT domain-containing protein</fullName>
    </submittedName>
</protein>
<dbReference type="GO" id="GO:0001156">
    <property type="term" value="F:TFIIIC-class transcription factor complex binding"/>
    <property type="evidence" value="ECO:0007669"/>
    <property type="project" value="TreeGrafter"/>
</dbReference>
<feature type="compositionally biased region" description="Polar residues" evidence="1">
    <location>
        <begin position="195"/>
        <end position="206"/>
    </location>
</feature>
<dbReference type="GO" id="GO:0070898">
    <property type="term" value="P:RNA polymerase III preinitiation complex assembly"/>
    <property type="evidence" value="ECO:0007669"/>
    <property type="project" value="TreeGrafter"/>
</dbReference>
<accession>A0A183BCA5</accession>
<dbReference type="SUPFAM" id="SSF46689">
    <property type="entry name" value="Homeodomain-like"/>
    <property type="match status" value="1"/>
</dbReference>
<organism evidence="3">
    <name type="scientific">Echinostoma caproni</name>
    <dbReference type="NCBI Taxonomy" id="27848"/>
    <lineage>
        <taxon>Eukaryota</taxon>
        <taxon>Metazoa</taxon>
        <taxon>Spiralia</taxon>
        <taxon>Lophotrochozoa</taxon>
        <taxon>Platyhelminthes</taxon>
        <taxon>Trematoda</taxon>
        <taxon>Digenea</taxon>
        <taxon>Plagiorchiida</taxon>
        <taxon>Echinostomata</taxon>
        <taxon>Echinostomatoidea</taxon>
        <taxon>Echinostomatidae</taxon>
        <taxon>Echinostoma</taxon>
    </lineage>
</organism>
<feature type="region of interest" description="Disordered" evidence="1">
    <location>
        <begin position="158"/>
        <end position="213"/>
    </location>
</feature>
<feature type="domain" description="Myb-like" evidence="2">
    <location>
        <begin position="80"/>
        <end position="128"/>
    </location>
</feature>
<evidence type="ECO:0000313" key="3">
    <source>
        <dbReference type="WBParaSite" id="ECPE_0001688301-mRNA-1"/>
    </source>
</evidence>
<feature type="region of interest" description="Disordered" evidence="1">
    <location>
        <begin position="1"/>
        <end position="20"/>
    </location>
</feature>
<reference evidence="3" key="1">
    <citation type="submission" date="2016-06" db="UniProtKB">
        <authorList>
            <consortium name="WormBaseParasite"/>
        </authorList>
    </citation>
    <scope>IDENTIFICATION</scope>
</reference>
<dbReference type="PANTHER" id="PTHR22929:SF0">
    <property type="entry name" value="TRANSCRIPTION FACTOR TFIIIB COMPONENT B'' HOMOLOG"/>
    <property type="match status" value="1"/>
</dbReference>
<evidence type="ECO:0000259" key="2">
    <source>
        <dbReference type="SMART" id="SM00717"/>
    </source>
</evidence>
<dbReference type="InterPro" id="IPR039467">
    <property type="entry name" value="TFIIIB_B''_Myb"/>
</dbReference>
<dbReference type="PANTHER" id="PTHR22929">
    <property type="entry name" value="RNA POLYMERASE III TRANSCRIPTION INITIATION FACTOR B"/>
    <property type="match status" value="1"/>
</dbReference>